<evidence type="ECO:0000256" key="2">
    <source>
        <dbReference type="ARBA" id="ARBA00022908"/>
    </source>
</evidence>
<dbReference type="InterPro" id="IPR002104">
    <property type="entry name" value="Integrase_catalytic"/>
</dbReference>
<dbReference type="PANTHER" id="PTHR30349">
    <property type="entry name" value="PHAGE INTEGRASE-RELATED"/>
    <property type="match status" value="1"/>
</dbReference>
<comment type="similarity">
    <text evidence="1">Belongs to the 'phage' integrase family.</text>
</comment>
<evidence type="ECO:0000256" key="3">
    <source>
        <dbReference type="ARBA" id="ARBA00023125"/>
    </source>
</evidence>
<dbReference type="AlphaFoldDB" id="A4BBC7"/>
<keyword evidence="3" id="KW-0238">DNA-binding</keyword>
<keyword evidence="4" id="KW-0233">DNA recombination</keyword>
<dbReference type="CDD" id="cd01184">
    <property type="entry name" value="INT_C_like_1"/>
    <property type="match status" value="1"/>
</dbReference>
<evidence type="ECO:0000313" key="6">
    <source>
        <dbReference type="EMBL" id="EAR10740.1"/>
    </source>
</evidence>
<proteinExistence type="inferred from homology"/>
<dbReference type="GO" id="GO:0015074">
    <property type="term" value="P:DNA integration"/>
    <property type="evidence" value="ECO:0007669"/>
    <property type="project" value="UniProtKB-KW"/>
</dbReference>
<dbReference type="InterPro" id="IPR010998">
    <property type="entry name" value="Integrase_recombinase_N"/>
</dbReference>
<dbReference type="PANTHER" id="PTHR30349:SF41">
    <property type="entry name" value="INTEGRASE_RECOMBINASE PROTEIN MJ0367-RELATED"/>
    <property type="match status" value="1"/>
</dbReference>
<dbReference type="Pfam" id="PF00589">
    <property type="entry name" value="Phage_integrase"/>
    <property type="match status" value="1"/>
</dbReference>
<dbReference type="HOGENOM" id="CLU_507021_0_0_6"/>
<dbReference type="EMBL" id="AAOE01000003">
    <property type="protein sequence ID" value="EAR10740.1"/>
    <property type="molecule type" value="Genomic_DNA"/>
</dbReference>
<keyword evidence="2" id="KW-0229">DNA integration</keyword>
<evidence type="ECO:0000259" key="5">
    <source>
        <dbReference type="PROSITE" id="PS51898"/>
    </source>
</evidence>
<evidence type="ECO:0000313" key="7">
    <source>
        <dbReference type="Proteomes" id="UP000005953"/>
    </source>
</evidence>
<dbReference type="InterPro" id="IPR013762">
    <property type="entry name" value="Integrase-like_cat_sf"/>
</dbReference>
<comment type="caution">
    <text evidence="6">The sequence shown here is derived from an EMBL/GenBank/DDBJ whole genome shotgun (WGS) entry which is preliminary data.</text>
</comment>
<dbReference type="PROSITE" id="PS51898">
    <property type="entry name" value="TYR_RECOMBINASE"/>
    <property type="match status" value="1"/>
</dbReference>
<sequence>MFGGFVFMHLIKRGQVYYFNRWVVGRVLRFSLKTNDRYRAIAVSARVGKKVSRWELYLDYKEIKQRALQEAQKAHADWLTDHFNGVDLEVGNHDLPESPYDSEYEADSAAMGVVQERLTKGTLLPDEVEIALSDLLYYALKRQTLEGWNQPKNLLESMKGGSFRDVRTSDEPFNALVEDFIEGRRLKNPGTKASTHQEYVDHVNEFWLLMNKPALSAVDNDLADQYLKNIQQLPKHSNSAKYKGKSPLHLISMDLPQSDRLSGTSINNRISHLSSYCEWLIRQGKISSDPFSGMTVVLKDKQPYAPFSHEDIKRILSSKLYNHSHPKFITGNRRSNWWLILIAVFSGMRLAEITQLTVDDLREEDGVYFFSINREEGKTVKNKNAERAVPVHSFLLDLGLLEYASYLRKENIDMLLPNLLSDRKKPGDGSSRWFNEKYRSSEFPDFVVEKKVFHSFRKTFFTTCSNKDPSVSYRAVLQEVVGHENQKAKELGSSATYMGGFELPLKAKAVELFTFDGIDHVRDRLKGKANWRQLKLP</sequence>
<accession>A4BBC7</accession>
<dbReference type="GO" id="GO:0003677">
    <property type="term" value="F:DNA binding"/>
    <property type="evidence" value="ECO:0007669"/>
    <property type="project" value="UniProtKB-KW"/>
</dbReference>
<dbReference type="SUPFAM" id="SSF56349">
    <property type="entry name" value="DNA breaking-rejoining enzymes"/>
    <property type="match status" value="1"/>
</dbReference>
<dbReference type="GO" id="GO:0006310">
    <property type="term" value="P:DNA recombination"/>
    <property type="evidence" value="ECO:0007669"/>
    <property type="project" value="UniProtKB-KW"/>
</dbReference>
<protein>
    <recommendedName>
        <fullName evidence="5">Tyr recombinase domain-containing protein</fullName>
    </recommendedName>
</protein>
<name>A4BBC7_9GAMM</name>
<dbReference type="Gene3D" id="1.10.150.130">
    <property type="match status" value="1"/>
</dbReference>
<organism evidence="6 7">
    <name type="scientific">Reinekea blandensis MED297</name>
    <dbReference type="NCBI Taxonomy" id="314283"/>
    <lineage>
        <taxon>Bacteria</taxon>
        <taxon>Pseudomonadati</taxon>
        <taxon>Pseudomonadota</taxon>
        <taxon>Gammaproteobacteria</taxon>
        <taxon>Oceanospirillales</taxon>
        <taxon>Saccharospirillaceae</taxon>
        <taxon>Reinekea</taxon>
    </lineage>
</organism>
<gene>
    <name evidence="6" type="ORF">MED297_12010</name>
</gene>
<keyword evidence="7" id="KW-1185">Reference proteome</keyword>
<dbReference type="STRING" id="314283.MED297_12010"/>
<dbReference type="Gene3D" id="1.10.443.10">
    <property type="entry name" value="Intergrase catalytic core"/>
    <property type="match status" value="1"/>
</dbReference>
<dbReference type="InterPro" id="IPR011010">
    <property type="entry name" value="DNA_brk_join_enz"/>
</dbReference>
<evidence type="ECO:0000256" key="4">
    <source>
        <dbReference type="ARBA" id="ARBA00023172"/>
    </source>
</evidence>
<reference evidence="6 7" key="1">
    <citation type="submission" date="2006-02" db="EMBL/GenBank/DDBJ databases">
        <authorList>
            <person name="Pinhassi J."/>
            <person name="Pedros-Alio C."/>
            <person name="Ferriera S."/>
            <person name="Johnson J."/>
            <person name="Kravitz S."/>
            <person name="Halpern A."/>
            <person name="Remington K."/>
            <person name="Beeson K."/>
            <person name="Tran B."/>
            <person name="Rogers Y.-H."/>
            <person name="Friedman R."/>
            <person name="Venter J.C."/>
        </authorList>
    </citation>
    <scope>NUCLEOTIDE SEQUENCE [LARGE SCALE GENOMIC DNA]</scope>
    <source>
        <strain evidence="6 7">MED297</strain>
    </source>
</reference>
<feature type="domain" description="Tyr recombinase" evidence="5">
    <location>
        <begin position="302"/>
        <end position="510"/>
    </location>
</feature>
<evidence type="ECO:0000256" key="1">
    <source>
        <dbReference type="ARBA" id="ARBA00008857"/>
    </source>
</evidence>
<dbReference type="InterPro" id="IPR050090">
    <property type="entry name" value="Tyrosine_recombinase_XerCD"/>
</dbReference>
<dbReference type="Proteomes" id="UP000005953">
    <property type="component" value="Unassembled WGS sequence"/>
</dbReference>